<feature type="compositionally biased region" description="Basic and acidic residues" evidence="11">
    <location>
        <begin position="91"/>
        <end position="150"/>
    </location>
</feature>
<dbReference type="PANTHER" id="PTHR11987:SF53">
    <property type="entry name" value="ALPHA-2,8-SIALYLTRANSFERASE 8F-LIKE"/>
    <property type="match status" value="1"/>
</dbReference>
<evidence type="ECO:0000256" key="9">
    <source>
        <dbReference type="ARBA" id="ARBA00023136"/>
    </source>
</evidence>
<dbReference type="GO" id="GO:0003828">
    <property type="term" value="F:alpha-N-acetylneuraminate alpha-2,8-sialyltransferase activity"/>
    <property type="evidence" value="ECO:0007669"/>
    <property type="project" value="TreeGrafter"/>
</dbReference>
<dbReference type="PANTHER" id="PTHR11987">
    <property type="entry name" value="ALPHA-2,8-SIALYLTRANSFERASE"/>
    <property type="match status" value="1"/>
</dbReference>
<dbReference type="InterPro" id="IPR038578">
    <property type="entry name" value="GT29-like_sf"/>
</dbReference>
<evidence type="ECO:0000256" key="4">
    <source>
        <dbReference type="ARBA" id="ARBA00022679"/>
    </source>
</evidence>
<sequence length="474" mass="53795">MASETSYIQNIFLMLILVTAGYLCGLMNAFKLSREIDNAPRAWWEQPRVHMANKRDVIVSPPRETLHGGQQDKRDEAVPVPPQAPVAQPPEENRPPAGDDKPKEDDSPDSKEMKDDGKEDSRNAEKKNSKEDDSSKNVEDDTKDLLEVLKNRPSVKKQKKTAAGNNKDLRQLDFNEEYRAKYFKNAAKIRTVMNRIMHVTQDVVFFSGFDDDVDDCFMDGQFKQGCHSTSPLKHYATCAVVGGSGILTGSACGPEIDMHDFVIRFNLPHIWSYKEDVGMKVNMTVLDNYALKTIDEEMVLEPELLLEHFPQFNNSLLFYSKTIYEPKKGKHGLGSYQRYKRVDKFLKEANFNITLTYAMLDFKNVTEKMLNLVFPGFESPTIGLLSYLMALTFCDDVDIYGFYPFLTDQNGNPVPFHYHGAPVPKELSAGKAPHLFDSEYNLMSYMNSKDVIRVTVGKCQGLKKKTKLPPAPQQ</sequence>
<organism evidence="13 14">
    <name type="scientific">Branchiostoma lanceolatum</name>
    <name type="common">Common lancelet</name>
    <name type="synonym">Amphioxus lanceolatum</name>
    <dbReference type="NCBI Taxonomy" id="7740"/>
    <lineage>
        <taxon>Eukaryota</taxon>
        <taxon>Metazoa</taxon>
        <taxon>Chordata</taxon>
        <taxon>Cephalochordata</taxon>
        <taxon>Leptocardii</taxon>
        <taxon>Amphioxiformes</taxon>
        <taxon>Branchiostomatidae</taxon>
        <taxon>Branchiostoma</taxon>
    </lineage>
</organism>
<reference evidence="13" key="1">
    <citation type="submission" date="2022-01" db="EMBL/GenBank/DDBJ databases">
        <authorList>
            <person name="Braso-Vives M."/>
        </authorList>
    </citation>
    <scope>NUCLEOTIDE SEQUENCE</scope>
</reference>
<dbReference type="GO" id="GO:0009311">
    <property type="term" value="P:oligosaccharide metabolic process"/>
    <property type="evidence" value="ECO:0007669"/>
    <property type="project" value="TreeGrafter"/>
</dbReference>
<dbReference type="EMBL" id="OV696704">
    <property type="protein sequence ID" value="CAH1251369.1"/>
    <property type="molecule type" value="Genomic_DNA"/>
</dbReference>
<evidence type="ECO:0000256" key="5">
    <source>
        <dbReference type="ARBA" id="ARBA00022692"/>
    </source>
</evidence>
<dbReference type="Gene3D" id="3.90.1480.20">
    <property type="entry name" value="Glycosyl transferase family 29"/>
    <property type="match status" value="1"/>
</dbReference>
<evidence type="ECO:0000256" key="12">
    <source>
        <dbReference type="SAM" id="Phobius"/>
    </source>
</evidence>
<keyword evidence="10" id="KW-0325">Glycoprotein</keyword>
<evidence type="ECO:0000256" key="7">
    <source>
        <dbReference type="ARBA" id="ARBA00022989"/>
    </source>
</evidence>
<evidence type="ECO:0000256" key="11">
    <source>
        <dbReference type="SAM" id="MobiDB-lite"/>
    </source>
</evidence>
<feature type="transmembrane region" description="Helical" evidence="12">
    <location>
        <begin position="12"/>
        <end position="30"/>
    </location>
</feature>
<keyword evidence="5 12" id="KW-0812">Transmembrane</keyword>
<comment type="subcellular location">
    <subcellularLocation>
        <location evidence="1">Golgi apparatus membrane</location>
        <topology evidence="1">Single-pass type II membrane protein</topology>
    </subcellularLocation>
</comment>
<feature type="region of interest" description="Disordered" evidence="11">
    <location>
        <begin position="54"/>
        <end position="164"/>
    </location>
</feature>
<evidence type="ECO:0000313" key="14">
    <source>
        <dbReference type="Proteomes" id="UP000838412"/>
    </source>
</evidence>
<feature type="compositionally biased region" description="Basic and acidic residues" evidence="11">
    <location>
        <begin position="64"/>
        <end position="77"/>
    </location>
</feature>
<proteinExistence type="inferred from homology"/>
<dbReference type="GO" id="GO:0006491">
    <property type="term" value="P:N-glycan processing"/>
    <property type="evidence" value="ECO:0007669"/>
    <property type="project" value="TreeGrafter"/>
</dbReference>
<keyword evidence="4" id="KW-0808">Transferase</keyword>
<keyword evidence="3" id="KW-0328">Glycosyltransferase</keyword>
<dbReference type="AlphaFoldDB" id="A0A8K0EK96"/>
<dbReference type="Proteomes" id="UP000838412">
    <property type="component" value="Chromosome 19"/>
</dbReference>
<evidence type="ECO:0000256" key="1">
    <source>
        <dbReference type="ARBA" id="ARBA00004323"/>
    </source>
</evidence>
<dbReference type="InterPro" id="IPR001675">
    <property type="entry name" value="Glyco_trans_29"/>
</dbReference>
<evidence type="ECO:0000313" key="13">
    <source>
        <dbReference type="EMBL" id="CAH1251369.1"/>
    </source>
</evidence>
<protein>
    <submittedName>
        <fullName evidence="13">ST8SIA2 protein</fullName>
    </submittedName>
</protein>
<keyword evidence="8" id="KW-0333">Golgi apparatus</keyword>
<gene>
    <name evidence="13" type="primary">ST8SIA2</name>
    <name evidence="13" type="ORF">BLAG_LOCUS11789</name>
</gene>
<evidence type="ECO:0000256" key="10">
    <source>
        <dbReference type="ARBA" id="ARBA00023180"/>
    </source>
</evidence>
<dbReference type="Pfam" id="PF00777">
    <property type="entry name" value="Glyco_transf_29"/>
    <property type="match status" value="1"/>
</dbReference>
<dbReference type="InterPro" id="IPR050943">
    <property type="entry name" value="Glycosyltr_29_Sialyltrsf"/>
</dbReference>
<evidence type="ECO:0000256" key="2">
    <source>
        <dbReference type="ARBA" id="ARBA00006003"/>
    </source>
</evidence>
<feature type="compositionally biased region" description="Pro residues" evidence="11">
    <location>
        <begin position="79"/>
        <end position="88"/>
    </location>
</feature>
<dbReference type="CDD" id="cd23963">
    <property type="entry name" value="GT29_ST8SIA"/>
    <property type="match status" value="1"/>
</dbReference>
<comment type="similarity">
    <text evidence="2">Belongs to the glycosyltransferase 29 family.</text>
</comment>
<keyword evidence="9 12" id="KW-0472">Membrane</keyword>
<dbReference type="GO" id="GO:0000139">
    <property type="term" value="C:Golgi membrane"/>
    <property type="evidence" value="ECO:0007669"/>
    <property type="project" value="UniProtKB-SubCell"/>
</dbReference>
<keyword evidence="14" id="KW-1185">Reference proteome</keyword>
<accession>A0A8K0EK96</accession>
<keyword evidence="7 12" id="KW-1133">Transmembrane helix</keyword>
<dbReference type="OrthoDB" id="10041808at2759"/>
<keyword evidence="6" id="KW-0735">Signal-anchor</keyword>
<evidence type="ECO:0000256" key="8">
    <source>
        <dbReference type="ARBA" id="ARBA00023034"/>
    </source>
</evidence>
<name>A0A8K0EK96_BRALA</name>
<evidence type="ECO:0000256" key="6">
    <source>
        <dbReference type="ARBA" id="ARBA00022968"/>
    </source>
</evidence>
<evidence type="ECO:0000256" key="3">
    <source>
        <dbReference type="ARBA" id="ARBA00022676"/>
    </source>
</evidence>